<reference evidence="3" key="1">
    <citation type="submission" date="2020-02" db="EMBL/GenBank/DDBJ databases">
        <authorList>
            <person name="Enbody D E."/>
            <person name="Pettersson E M."/>
        </authorList>
    </citation>
    <scope>NUCLEOTIDE SEQUENCE [LARGE SCALE GENOMIC DNA]</scope>
</reference>
<dbReference type="PANTHER" id="PTHR10663">
    <property type="entry name" value="GUANYL-NUCLEOTIDE EXCHANGE FACTOR"/>
    <property type="match status" value="1"/>
</dbReference>
<dbReference type="SUPFAM" id="SSF50729">
    <property type="entry name" value="PH domain-like"/>
    <property type="match status" value="1"/>
</dbReference>
<evidence type="ECO:0000256" key="1">
    <source>
        <dbReference type="ARBA" id="ARBA00004632"/>
    </source>
</evidence>
<reference evidence="3" key="3">
    <citation type="submission" date="2025-09" db="UniProtKB">
        <authorList>
            <consortium name="Ensembl"/>
        </authorList>
    </citation>
    <scope>IDENTIFICATION</scope>
</reference>
<dbReference type="InterPro" id="IPR000904">
    <property type="entry name" value="Sec7_dom"/>
</dbReference>
<sequence>MLLNTDLHGQRLGRAMSSSEFVTNLSGMMDGQDFPREQLKALYGSIRSRKLEWATDDEDEPGADSQKTKKAPKFPNPEIPPELLGELRPHPQVLARKVLAESDGKKAPWGRRGWKRFRAELRGPLLVLHRDPPEGPEEVLGLPHALAQPHPKYTKRPNVFLLRAGDRREFLCQAQSPLELSQWVFGINVAAALCSSPPFPAAVGSRRRFVRPILPSAPSRCPPEQQQCQLRRWLGTVTCQLLEHQRLLPEGRGREQEEHRAHGDFLRQEVTTGTLRGHWGHGGHGGHWEQWGH</sequence>
<dbReference type="SUPFAM" id="SSF48425">
    <property type="entry name" value="Sec7 domain"/>
    <property type="match status" value="1"/>
</dbReference>
<reference evidence="3" key="2">
    <citation type="submission" date="2025-08" db="UniProtKB">
        <authorList>
            <consortium name="Ensembl"/>
        </authorList>
    </citation>
    <scope>IDENTIFICATION</scope>
</reference>
<accession>A0A8U8BTZ6</accession>
<name>A0A8U8BTZ6_GEOPR</name>
<feature type="region of interest" description="Disordered" evidence="2">
    <location>
        <begin position="53"/>
        <end position="87"/>
    </location>
</feature>
<dbReference type="GO" id="GO:0005085">
    <property type="term" value="F:guanyl-nucleotide exchange factor activity"/>
    <property type="evidence" value="ECO:0007669"/>
    <property type="project" value="InterPro"/>
</dbReference>
<dbReference type="InterPro" id="IPR001849">
    <property type="entry name" value="PH_domain"/>
</dbReference>
<evidence type="ECO:0000313" key="3">
    <source>
        <dbReference type="Ensembl" id="ENSCPVP00000024044.1"/>
    </source>
</evidence>
<keyword evidence="4" id="KW-1185">Reference proteome</keyword>
<dbReference type="GO" id="GO:0032587">
    <property type="term" value="C:ruffle membrane"/>
    <property type="evidence" value="ECO:0007669"/>
    <property type="project" value="UniProtKB-SubCell"/>
</dbReference>
<evidence type="ECO:0000313" key="4">
    <source>
        <dbReference type="Proteomes" id="UP000694382"/>
    </source>
</evidence>
<dbReference type="Gene3D" id="1.10.1000.11">
    <property type="entry name" value="Arf Nucleotide-binding Site Opener,domain 2"/>
    <property type="match status" value="1"/>
</dbReference>
<comment type="subcellular location">
    <subcellularLocation>
        <location evidence="1">Cell projection</location>
        <location evidence="1">Ruffle membrane</location>
    </subcellularLocation>
</comment>
<dbReference type="PROSITE" id="PS50003">
    <property type="entry name" value="PH_DOMAIN"/>
    <property type="match status" value="1"/>
</dbReference>
<dbReference type="AlphaFoldDB" id="A0A8U8BTZ6"/>
<dbReference type="InterPro" id="IPR011993">
    <property type="entry name" value="PH-like_dom_sf"/>
</dbReference>
<dbReference type="Pfam" id="PF01369">
    <property type="entry name" value="Sec7"/>
    <property type="match status" value="1"/>
</dbReference>
<dbReference type="Ensembl" id="ENSCPVT00000025389.1">
    <property type="protein sequence ID" value="ENSCPVP00000024044.1"/>
    <property type="gene ID" value="ENSCPVG00000017073.1"/>
</dbReference>
<protein>
    <submittedName>
        <fullName evidence="3">Uncharacterized protein</fullName>
    </submittedName>
</protein>
<organism evidence="3 4">
    <name type="scientific">Geospiza parvula</name>
    <name type="common">Small tree-finch</name>
    <name type="synonym">Camarhynchus parvulus</name>
    <dbReference type="NCBI Taxonomy" id="87175"/>
    <lineage>
        <taxon>Eukaryota</taxon>
        <taxon>Metazoa</taxon>
        <taxon>Chordata</taxon>
        <taxon>Craniata</taxon>
        <taxon>Vertebrata</taxon>
        <taxon>Euteleostomi</taxon>
        <taxon>Archelosauria</taxon>
        <taxon>Archosauria</taxon>
        <taxon>Dinosauria</taxon>
        <taxon>Saurischia</taxon>
        <taxon>Theropoda</taxon>
        <taxon>Coelurosauria</taxon>
        <taxon>Aves</taxon>
        <taxon>Neognathae</taxon>
        <taxon>Neoaves</taxon>
        <taxon>Telluraves</taxon>
        <taxon>Australaves</taxon>
        <taxon>Passeriformes</taxon>
        <taxon>Thraupidae</taxon>
        <taxon>Camarhynchus</taxon>
    </lineage>
</organism>
<dbReference type="Pfam" id="PF15410">
    <property type="entry name" value="PH_9"/>
    <property type="match status" value="1"/>
</dbReference>
<dbReference type="Gene3D" id="2.30.29.30">
    <property type="entry name" value="Pleckstrin-homology domain (PH domain)/Phosphotyrosine-binding domain (PTB)"/>
    <property type="match status" value="1"/>
</dbReference>
<proteinExistence type="predicted"/>
<dbReference type="InterPro" id="IPR041681">
    <property type="entry name" value="PH_9"/>
</dbReference>
<dbReference type="PANTHER" id="PTHR10663:SF338">
    <property type="entry name" value="PH AND SEC7 DOMAIN-CONTAINING PROTEIN 4"/>
    <property type="match status" value="1"/>
</dbReference>
<dbReference type="Proteomes" id="UP000694382">
    <property type="component" value="Chromosome 22"/>
</dbReference>
<evidence type="ECO:0000256" key="2">
    <source>
        <dbReference type="SAM" id="MobiDB-lite"/>
    </source>
</evidence>
<dbReference type="GO" id="GO:0032012">
    <property type="term" value="P:regulation of ARF protein signal transduction"/>
    <property type="evidence" value="ECO:0007669"/>
    <property type="project" value="InterPro"/>
</dbReference>
<dbReference type="InterPro" id="IPR023394">
    <property type="entry name" value="Sec7_C_sf"/>
</dbReference>
<dbReference type="InterPro" id="IPR035999">
    <property type="entry name" value="Sec7_dom_sf"/>
</dbReference>